<organism evidence="1 2">
    <name type="scientific">Saguinus oedipus</name>
    <name type="common">Cotton-top tamarin</name>
    <name type="synonym">Oedipomidas oedipus</name>
    <dbReference type="NCBI Taxonomy" id="9490"/>
    <lineage>
        <taxon>Eukaryota</taxon>
        <taxon>Metazoa</taxon>
        <taxon>Chordata</taxon>
        <taxon>Craniata</taxon>
        <taxon>Vertebrata</taxon>
        <taxon>Euteleostomi</taxon>
        <taxon>Mammalia</taxon>
        <taxon>Eutheria</taxon>
        <taxon>Euarchontoglires</taxon>
        <taxon>Primates</taxon>
        <taxon>Haplorrhini</taxon>
        <taxon>Platyrrhini</taxon>
        <taxon>Cebidae</taxon>
        <taxon>Callitrichinae</taxon>
        <taxon>Saguinus</taxon>
    </lineage>
</organism>
<comment type="caution">
    <text evidence="1">The sequence shown here is derived from an EMBL/GenBank/DDBJ whole genome shotgun (WGS) entry which is preliminary data.</text>
</comment>
<dbReference type="EMBL" id="JASSZA010000014">
    <property type="protein sequence ID" value="KAK2094674.1"/>
    <property type="molecule type" value="Genomic_DNA"/>
</dbReference>
<evidence type="ECO:0000313" key="1">
    <source>
        <dbReference type="EMBL" id="KAK2094674.1"/>
    </source>
</evidence>
<proteinExistence type="predicted"/>
<keyword evidence="2" id="KW-1185">Reference proteome</keyword>
<protein>
    <submittedName>
        <fullName evidence="1">Uncharacterized protein</fullName>
    </submittedName>
</protein>
<accession>A0ABQ9UCY1</accession>
<evidence type="ECO:0000313" key="2">
    <source>
        <dbReference type="Proteomes" id="UP001266305"/>
    </source>
</evidence>
<sequence>MRLGTSTKDGAVALVNEMRCPVEKPRAFCSQELIFLKALWVGSAIFFLLHPSPKGPRKANCLKAIGLMGEAVEECGEKGEGLQKTGK</sequence>
<name>A0ABQ9UCY1_SAGOE</name>
<reference evidence="1 2" key="1">
    <citation type="submission" date="2023-05" db="EMBL/GenBank/DDBJ databases">
        <title>B98-5 Cell Line De Novo Hybrid Assembly: An Optical Mapping Approach.</title>
        <authorList>
            <person name="Kananen K."/>
            <person name="Auerbach J.A."/>
            <person name="Kautto E."/>
            <person name="Blachly J.S."/>
        </authorList>
    </citation>
    <scope>NUCLEOTIDE SEQUENCE [LARGE SCALE GENOMIC DNA]</scope>
    <source>
        <strain evidence="1">B95-8</strain>
        <tissue evidence="1">Cell line</tissue>
    </source>
</reference>
<gene>
    <name evidence="1" type="ORF">P7K49_028412</name>
</gene>
<dbReference type="Proteomes" id="UP001266305">
    <property type="component" value="Unassembled WGS sequence"/>
</dbReference>
<feature type="non-terminal residue" evidence="1">
    <location>
        <position position="87"/>
    </location>
</feature>